<reference evidence="7 8" key="2">
    <citation type="journal article" date="2019" name="Nat. Med.">
        <title>A library of human gut bacterial isolates paired with longitudinal multiomics data enables mechanistic microbiome research.</title>
        <authorList>
            <person name="Poyet M."/>
            <person name="Groussin M."/>
            <person name="Gibbons S.M."/>
            <person name="Avila-Pacheco J."/>
            <person name="Jiang X."/>
            <person name="Kearney S.M."/>
            <person name="Perrotta A.R."/>
            <person name="Berdy B."/>
            <person name="Zhao S."/>
            <person name="Lieberman T.D."/>
            <person name="Swanson P.K."/>
            <person name="Smith M."/>
            <person name="Roesemann S."/>
            <person name="Alexander J.E."/>
            <person name="Rich S.A."/>
            <person name="Livny J."/>
            <person name="Vlamakis H."/>
            <person name="Clish C."/>
            <person name="Bullock K."/>
            <person name="Deik A."/>
            <person name="Scott J."/>
            <person name="Pierce K.A."/>
            <person name="Xavier R.J."/>
            <person name="Alm E.J."/>
        </authorList>
    </citation>
    <scope>NUCLEOTIDE SEQUENCE [LARGE SCALE GENOMIC DNA]</scope>
    <source>
        <strain evidence="3 7">BIOML-A6</strain>
        <strain evidence="4 8">BIOML-A8</strain>
    </source>
</reference>
<proteinExistence type="predicted"/>
<dbReference type="EMBL" id="QRVJ01000005">
    <property type="protein sequence ID" value="RGS37846.1"/>
    <property type="molecule type" value="Genomic_DNA"/>
</dbReference>
<evidence type="ECO:0000313" key="7">
    <source>
        <dbReference type="Proteomes" id="UP000448877"/>
    </source>
</evidence>
<accession>A0A120A2R1</accession>
<reference evidence="5 6" key="1">
    <citation type="submission" date="2018-08" db="EMBL/GenBank/DDBJ databases">
        <title>A genome reference for cultivated species of the human gut microbiota.</title>
        <authorList>
            <person name="Zou Y."/>
            <person name="Xue W."/>
            <person name="Luo G."/>
        </authorList>
    </citation>
    <scope>NUCLEOTIDE SEQUENCE [LARGE SCALE GENOMIC DNA]</scope>
    <source>
        <strain evidence="5 6">AF22-3AC</strain>
    </source>
</reference>
<dbReference type="Proteomes" id="UP000283341">
    <property type="component" value="Unassembled WGS sequence"/>
</dbReference>
<evidence type="ECO:0000256" key="1">
    <source>
        <dbReference type="SAM" id="MobiDB-lite"/>
    </source>
</evidence>
<feature type="chain" id="PRO_5042681338" description="YjbH domain-containing protein" evidence="2">
    <location>
        <begin position="20"/>
        <end position="259"/>
    </location>
</feature>
<dbReference type="Proteomes" id="UP000482653">
    <property type="component" value="Unassembled WGS sequence"/>
</dbReference>
<name>A0A120A2R1_9BACE</name>
<feature type="signal peptide" evidence="2">
    <location>
        <begin position="1"/>
        <end position="19"/>
    </location>
</feature>
<organism evidence="3 7">
    <name type="scientific">Bacteroides cellulosilyticus</name>
    <dbReference type="NCBI Taxonomy" id="246787"/>
    <lineage>
        <taxon>Bacteria</taxon>
        <taxon>Pseudomonadati</taxon>
        <taxon>Bacteroidota</taxon>
        <taxon>Bacteroidia</taxon>
        <taxon>Bacteroidales</taxon>
        <taxon>Bacteroidaceae</taxon>
        <taxon>Bacteroides</taxon>
    </lineage>
</organism>
<dbReference type="STRING" id="246787.BcellWH2_00074"/>
<keyword evidence="2" id="KW-0732">Signal</keyword>
<evidence type="ECO:0000313" key="5">
    <source>
        <dbReference type="EMBL" id="RGS37846.1"/>
    </source>
</evidence>
<evidence type="ECO:0008006" key="9">
    <source>
        <dbReference type="Google" id="ProtNLM"/>
    </source>
</evidence>
<dbReference type="EMBL" id="VVYX01000011">
    <property type="protein sequence ID" value="KAA5419486.1"/>
    <property type="molecule type" value="Genomic_DNA"/>
</dbReference>
<protein>
    <recommendedName>
        <fullName evidence="9">YjbH domain-containing protein</fullName>
    </recommendedName>
</protein>
<dbReference type="AlphaFoldDB" id="A0A120A2R1"/>
<feature type="region of interest" description="Disordered" evidence="1">
    <location>
        <begin position="33"/>
        <end position="59"/>
    </location>
</feature>
<evidence type="ECO:0000313" key="4">
    <source>
        <dbReference type="EMBL" id="KAA5419486.1"/>
    </source>
</evidence>
<gene>
    <name evidence="5" type="ORF">DWX97_08930</name>
    <name evidence="3" type="ORF">F2Y81_20245</name>
    <name evidence="4" type="ORF">F2Y87_10985</name>
</gene>
<dbReference type="Proteomes" id="UP000448877">
    <property type="component" value="Unassembled WGS sequence"/>
</dbReference>
<sequence>MKKLFIILFLLTVSFRVAAQNEQTKDSTLLNRFPTEMGKEPLSPPPGTTAAPNRDMSVKTSLSTDSTDLHITLPTYYPNFPWMDIRMGKMVSSYDPFVMDYEHYGAFQLSPNSILSTFSTYNTYPTMGTIIQSGADFIYRPNERWELTGGMYTAKYTIPSRMHGSQFDIGLDASAAYRINNFLRIRFFGQYSGFGKQNSLNGYMNPMYPQSHYGVVMEVKINDYLEIQGGVERAYNASKMKWETVPILAPVIHLNRKKK</sequence>
<dbReference type="EMBL" id="VVYV01000041">
    <property type="protein sequence ID" value="KAA5414426.1"/>
    <property type="molecule type" value="Genomic_DNA"/>
</dbReference>
<evidence type="ECO:0000313" key="8">
    <source>
        <dbReference type="Proteomes" id="UP000482653"/>
    </source>
</evidence>
<evidence type="ECO:0000256" key="2">
    <source>
        <dbReference type="SAM" id="SignalP"/>
    </source>
</evidence>
<dbReference type="GeneID" id="66308302"/>
<evidence type="ECO:0000313" key="6">
    <source>
        <dbReference type="Proteomes" id="UP000283341"/>
    </source>
</evidence>
<dbReference type="RefSeq" id="WP_007218366.1">
    <property type="nucleotide sequence ID" value="NZ_CABMLT010000013.1"/>
</dbReference>
<comment type="caution">
    <text evidence="3">The sequence shown here is derived from an EMBL/GenBank/DDBJ whole genome shotgun (WGS) entry which is preliminary data.</text>
</comment>
<evidence type="ECO:0000313" key="3">
    <source>
        <dbReference type="EMBL" id="KAA5414426.1"/>
    </source>
</evidence>